<dbReference type="Pfam" id="PF01636">
    <property type="entry name" value="APH"/>
    <property type="match status" value="1"/>
</dbReference>
<dbReference type="InterPro" id="IPR011009">
    <property type="entry name" value="Kinase-like_dom_sf"/>
</dbReference>
<reference evidence="2" key="1">
    <citation type="submission" date="2020-10" db="EMBL/GenBank/DDBJ databases">
        <authorList>
            <person name="Castelo-Branco R."/>
            <person name="Eusebio N."/>
            <person name="Adriana R."/>
            <person name="Vieira A."/>
            <person name="Brugerolle De Fraissinette N."/>
            <person name="Rezende De Castro R."/>
            <person name="Schneider M.P."/>
            <person name="Vasconcelos V."/>
            <person name="Leao P.N."/>
        </authorList>
    </citation>
    <scope>NUCLEOTIDE SEQUENCE</scope>
    <source>
        <strain evidence="2">LEGE 11480</strain>
    </source>
</reference>
<gene>
    <name evidence="2" type="ORF">IQ266_15055</name>
</gene>
<dbReference type="RefSeq" id="WP_264325881.1">
    <property type="nucleotide sequence ID" value="NZ_JADEXQ010000051.1"/>
</dbReference>
<keyword evidence="3" id="KW-1185">Reference proteome</keyword>
<comment type="caution">
    <text evidence="2">The sequence shown here is derived from an EMBL/GenBank/DDBJ whole genome shotgun (WGS) entry which is preliminary data.</text>
</comment>
<dbReference type="InterPro" id="IPR051678">
    <property type="entry name" value="AGP_Transferase"/>
</dbReference>
<evidence type="ECO:0000313" key="3">
    <source>
        <dbReference type="Proteomes" id="UP000625316"/>
    </source>
</evidence>
<dbReference type="PANTHER" id="PTHR21310">
    <property type="entry name" value="AMINOGLYCOSIDE PHOSPHOTRANSFERASE-RELATED-RELATED"/>
    <property type="match status" value="1"/>
</dbReference>
<evidence type="ECO:0000313" key="2">
    <source>
        <dbReference type="EMBL" id="MBE9031051.1"/>
    </source>
</evidence>
<dbReference type="EMBL" id="JADEXQ010000051">
    <property type="protein sequence ID" value="MBE9031051.1"/>
    <property type="molecule type" value="Genomic_DNA"/>
</dbReference>
<proteinExistence type="predicted"/>
<accession>A0A928Z328</accession>
<dbReference type="Proteomes" id="UP000625316">
    <property type="component" value="Unassembled WGS sequence"/>
</dbReference>
<evidence type="ECO:0000259" key="1">
    <source>
        <dbReference type="Pfam" id="PF01636"/>
    </source>
</evidence>
<sequence length="380" mass="43065">MITLTAENVVLYLINKGIYPEHDDPTVKITSLSGKNFNLRLQFANGQDWLVKQEAIIDDACNDDFLGEWAFQSLLRCHPELSPLRAIVPEVEFYDTENAILVCRFLTSYRDLGDYYARATHPDSAVAQAIAHALGQLHCRTFNQTSYRDWMHQVDDSIHQGDRPSTSWGRLGKITPETFGRIRSDAFGFFRWVQHHPEVTAAIADLANHWQACCVVHQDLKFGNWLWCDASSEIRLIDWEKVDWGDPLTDLADVLAAYINRWLGSCTWEISSHLQSCLQTATIPLAALQPSLQTLMQTYYAAFPAIATVHPDWIIHTVRLIGRELIDRVQRDIQYYVPLGHQQAATLQLAQQLVCQPELASRSIFGMDLAAEFALPAVVA</sequence>
<organism evidence="2 3">
    <name type="scientific">Romeriopsis navalis LEGE 11480</name>
    <dbReference type="NCBI Taxonomy" id="2777977"/>
    <lineage>
        <taxon>Bacteria</taxon>
        <taxon>Bacillati</taxon>
        <taxon>Cyanobacteriota</taxon>
        <taxon>Cyanophyceae</taxon>
        <taxon>Leptolyngbyales</taxon>
        <taxon>Leptolyngbyaceae</taxon>
        <taxon>Romeriopsis</taxon>
        <taxon>Romeriopsis navalis</taxon>
    </lineage>
</organism>
<dbReference type="Gene3D" id="3.90.1200.10">
    <property type="match status" value="1"/>
</dbReference>
<dbReference type="InterPro" id="IPR002575">
    <property type="entry name" value="Aminoglycoside_PTrfase"/>
</dbReference>
<dbReference type="SUPFAM" id="SSF56112">
    <property type="entry name" value="Protein kinase-like (PK-like)"/>
    <property type="match status" value="1"/>
</dbReference>
<dbReference type="AlphaFoldDB" id="A0A928Z328"/>
<protein>
    <submittedName>
        <fullName evidence="2">Aminoglycoside phosphotransferase family protein</fullName>
    </submittedName>
</protein>
<feature type="domain" description="Aminoglycoside phosphotransferase" evidence="1">
    <location>
        <begin position="81"/>
        <end position="258"/>
    </location>
</feature>
<name>A0A928Z328_9CYAN</name>